<dbReference type="GO" id="GO:0009307">
    <property type="term" value="P:DNA restriction-modification system"/>
    <property type="evidence" value="ECO:0007669"/>
    <property type="project" value="UniProtKB-KW"/>
</dbReference>
<evidence type="ECO:0000256" key="7">
    <source>
        <dbReference type="ARBA" id="ARBA00047942"/>
    </source>
</evidence>
<evidence type="ECO:0000313" key="11">
    <source>
        <dbReference type="Proteomes" id="UP000031586"/>
    </source>
</evidence>
<evidence type="ECO:0000259" key="9">
    <source>
        <dbReference type="Pfam" id="PF12950"/>
    </source>
</evidence>
<dbReference type="InterPro" id="IPR029063">
    <property type="entry name" value="SAM-dependent_MTases_sf"/>
</dbReference>
<dbReference type="PANTHER" id="PTHR33841">
    <property type="entry name" value="DNA METHYLTRANSFERASE YEEA-RELATED"/>
    <property type="match status" value="1"/>
</dbReference>
<evidence type="ECO:0000256" key="1">
    <source>
        <dbReference type="ARBA" id="ARBA00011900"/>
    </source>
</evidence>
<evidence type="ECO:0000256" key="4">
    <source>
        <dbReference type="ARBA" id="ARBA00022691"/>
    </source>
</evidence>
<dbReference type="InterPro" id="IPR002052">
    <property type="entry name" value="DNA_methylase_N6_adenine_CS"/>
</dbReference>
<dbReference type="PATRIC" id="fig|1229493.5.peg.410"/>
<dbReference type="AlphaFoldDB" id="A0A0C1WCL1"/>
<accession>A0A0C1WCL1</accession>
<keyword evidence="10" id="KW-0255">Endonuclease</keyword>
<keyword evidence="6" id="KW-0238">DNA-binding</keyword>
<dbReference type="Pfam" id="PF07669">
    <property type="entry name" value="Eco57I"/>
    <property type="match status" value="1"/>
</dbReference>
<comment type="caution">
    <text evidence="10">The sequence shown here is derived from an EMBL/GenBank/DDBJ whole genome shotgun (WGS) entry which is preliminary data.</text>
</comment>
<dbReference type="GO" id="GO:0009007">
    <property type="term" value="F:site-specific DNA-methyltransferase (adenine-specific) activity"/>
    <property type="evidence" value="ECO:0007669"/>
    <property type="project" value="UniProtKB-EC"/>
</dbReference>
<gene>
    <name evidence="10" type="ORF">H735_06725</name>
</gene>
<evidence type="ECO:0000259" key="8">
    <source>
        <dbReference type="Pfam" id="PF07669"/>
    </source>
</evidence>
<organism evidence="10 11">
    <name type="scientific">Vibrio owensii CAIM 1854 = LMG 25443</name>
    <dbReference type="NCBI Taxonomy" id="1229493"/>
    <lineage>
        <taxon>Bacteria</taxon>
        <taxon>Pseudomonadati</taxon>
        <taxon>Pseudomonadota</taxon>
        <taxon>Gammaproteobacteria</taxon>
        <taxon>Vibrionales</taxon>
        <taxon>Vibrionaceae</taxon>
        <taxon>Vibrio</taxon>
    </lineage>
</organism>
<dbReference type="InterPro" id="IPR050953">
    <property type="entry name" value="N4_N6_ade-DNA_methylase"/>
</dbReference>
<dbReference type="PRINTS" id="PR00507">
    <property type="entry name" value="N12N6MTFRASE"/>
</dbReference>
<feature type="domain" description="TaqI-like C-terminal specificity" evidence="9">
    <location>
        <begin position="400"/>
        <end position="519"/>
    </location>
</feature>
<keyword evidence="2" id="KW-0489">Methyltransferase</keyword>
<dbReference type="EMBL" id="JPRD01000011">
    <property type="protein sequence ID" value="KIF54077.1"/>
    <property type="molecule type" value="Genomic_DNA"/>
</dbReference>
<dbReference type="Proteomes" id="UP000031586">
    <property type="component" value="Unassembled WGS sequence"/>
</dbReference>
<evidence type="ECO:0000256" key="5">
    <source>
        <dbReference type="ARBA" id="ARBA00022747"/>
    </source>
</evidence>
<proteinExistence type="predicted"/>
<comment type="catalytic activity">
    <reaction evidence="7">
        <text>a 2'-deoxyadenosine in DNA + S-adenosyl-L-methionine = an N(6)-methyl-2'-deoxyadenosine in DNA + S-adenosyl-L-homocysteine + H(+)</text>
        <dbReference type="Rhea" id="RHEA:15197"/>
        <dbReference type="Rhea" id="RHEA-COMP:12418"/>
        <dbReference type="Rhea" id="RHEA-COMP:12419"/>
        <dbReference type="ChEBI" id="CHEBI:15378"/>
        <dbReference type="ChEBI" id="CHEBI:57856"/>
        <dbReference type="ChEBI" id="CHEBI:59789"/>
        <dbReference type="ChEBI" id="CHEBI:90615"/>
        <dbReference type="ChEBI" id="CHEBI:90616"/>
        <dbReference type="EC" id="2.1.1.72"/>
    </reaction>
</comment>
<dbReference type="Gene3D" id="3.40.50.150">
    <property type="entry name" value="Vaccinia Virus protein VP39"/>
    <property type="match status" value="1"/>
</dbReference>
<dbReference type="InterPro" id="IPR025931">
    <property type="entry name" value="TaqI_C"/>
</dbReference>
<protein>
    <recommendedName>
        <fullName evidence="1">site-specific DNA-methyltransferase (adenine-specific)</fullName>
        <ecNumber evidence="1">2.1.1.72</ecNumber>
    </recommendedName>
</protein>
<dbReference type="RefSeq" id="WP_020194944.1">
    <property type="nucleotide sequence ID" value="NZ_BAOH01000009.1"/>
</dbReference>
<evidence type="ECO:0000313" key="10">
    <source>
        <dbReference type="EMBL" id="KIF54077.1"/>
    </source>
</evidence>
<dbReference type="EC" id="2.1.1.72" evidence="1"/>
<keyword evidence="10" id="KW-0540">Nuclease</keyword>
<dbReference type="Pfam" id="PF12950">
    <property type="entry name" value="TaqI_C"/>
    <property type="match status" value="1"/>
</dbReference>
<evidence type="ECO:0000256" key="6">
    <source>
        <dbReference type="ARBA" id="ARBA00023125"/>
    </source>
</evidence>
<dbReference type="InterPro" id="IPR011639">
    <property type="entry name" value="MethylTrfase_TaqI-like_dom"/>
</dbReference>
<dbReference type="GO" id="GO:0003677">
    <property type="term" value="F:DNA binding"/>
    <property type="evidence" value="ECO:0007669"/>
    <property type="project" value="UniProtKB-KW"/>
</dbReference>
<sequence>MVAVTVDRYSHVECRKKEGAHYTPDFMSDFMSEQLISNCSLKDVVNIVDPAIGDGELLVSLIHNLQAKGVKNICAYGFDTNEESIKITQSRLKSLFPDVSLHLEARDFLELCLKKDLNDPSVSYIPTFDLLIANPPYIRTQVLGADKSQELSEQFGLKGRLDIYQAFLVGMKAVLNEDSVASVIVSNRFLTTKGTGEFREKMYAQYSLLGMWDFGDTRIFEAAVLPAVMTLKLKGDAEDSYAIPFASVYLSDEEVTCDQVAENQVDALNYSGCLLTKNQSKVMVKHGHMVFDDKPKDVWRLQDEESEAWLNAVAENTWCTFKDVGKVRVGVKTTADNVFIKEDWETEQGYEPELLKPLTTHHVGGRFRANGKKLKSILYTHHMVNGKKAAIPLDDYPLSTQYLESHREQLEGRKYVIKAKRAWYEIWVPQNPALWDEPKVVFRDITEQPMFWMDTGSVINGDCYWMIRDKNNLPEDILWLILAVANSTFIETFYDIKFQNKLYSNKRRFITQYVEKFPLPNPESEISLRLIELSKSCSSEPEHAKRLLIEQEIDQLVWDIFQAPKI</sequence>
<reference evidence="10 11" key="1">
    <citation type="submission" date="2014-07" db="EMBL/GenBank/DDBJ databases">
        <title>Unique and conserved regions in Vibrio harveyi and related species in comparison with the shrimp pathogen Vibrio harveyi CAIM 1792.</title>
        <authorList>
            <person name="Espinoza-Valles I."/>
            <person name="Vora G."/>
            <person name="Leekitcharoenphon P."/>
            <person name="Ussery D."/>
            <person name="Hoj L."/>
            <person name="Gomez-Gil B."/>
        </authorList>
    </citation>
    <scope>NUCLEOTIDE SEQUENCE [LARGE SCALE GENOMIC DNA]</scope>
    <source>
        <strain evidence="11">CAIM 1854 / LMG 25443</strain>
    </source>
</reference>
<evidence type="ECO:0000256" key="2">
    <source>
        <dbReference type="ARBA" id="ARBA00022603"/>
    </source>
</evidence>
<dbReference type="SUPFAM" id="SSF53335">
    <property type="entry name" value="S-adenosyl-L-methionine-dependent methyltransferases"/>
    <property type="match status" value="1"/>
</dbReference>
<keyword evidence="5" id="KW-0680">Restriction system</keyword>
<dbReference type="GO" id="GO:0004519">
    <property type="term" value="F:endonuclease activity"/>
    <property type="evidence" value="ECO:0007669"/>
    <property type="project" value="UniProtKB-KW"/>
</dbReference>
<name>A0A0C1WCL1_9VIBR</name>
<keyword evidence="4" id="KW-0949">S-adenosyl-L-methionine</keyword>
<dbReference type="PROSITE" id="PS00092">
    <property type="entry name" value="N6_MTASE"/>
    <property type="match status" value="1"/>
</dbReference>
<feature type="domain" description="Type II methyltransferase M.TaqI-like" evidence="8">
    <location>
        <begin position="75"/>
        <end position="220"/>
    </location>
</feature>
<evidence type="ECO:0000256" key="3">
    <source>
        <dbReference type="ARBA" id="ARBA00022679"/>
    </source>
</evidence>
<keyword evidence="10" id="KW-0378">Hydrolase</keyword>
<keyword evidence="3" id="KW-0808">Transferase</keyword>
<dbReference type="PANTHER" id="PTHR33841:SF1">
    <property type="entry name" value="DNA METHYLTRANSFERASE A"/>
    <property type="match status" value="1"/>
</dbReference>
<dbReference type="GO" id="GO:0032259">
    <property type="term" value="P:methylation"/>
    <property type="evidence" value="ECO:0007669"/>
    <property type="project" value="UniProtKB-KW"/>
</dbReference>